<keyword evidence="4 7" id="KW-0812">Transmembrane</keyword>
<evidence type="ECO:0000313" key="10">
    <source>
        <dbReference type="Proteomes" id="UP000017700"/>
    </source>
</evidence>
<reference evidence="9" key="4">
    <citation type="submission" date="2017-11" db="EMBL/GenBank/DDBJ databases">
        <title>Complete genome sequence of Serratia sp. ATCC 39006.</title>
        <authorList>
            <person name="Hampton H.G."/>
            <person name="Jackson S.A."/>
            <person name="Jauregui R."/>
            <person name="Poulter G.T.M."/>
            <person name="Salmond G.P.C."/>
            <person name="Fineran P.C."/>
        </authorList>
    </citation>
    <scope>NUCLEOTIDE SEQUENCE</scope>
    <source>
        <strain evidence="9">ATCC 39006</strain>
    </source>
</reference>
<feature type="transmembrane region" description="Helical" evidence="7">
    <location>
        <begin position="149"/>
        <end position="169"/>
    </location>
</feature>
<dbReference type="AlphaFoldDB" id="A0A2I5TKR0"/>
<sequence length="250" mass="26645">MPITASTLYRDTMYFARNQFASILMLALSAALITVVINHVFTPDSDQLQLLNSDSLNLSSVNQPGLSELIQQMTPEQQLVLLKASAAGTFASLVGNALLTGGVLMLIQMVSAGARTSALRAIGAAAPLLPKLLLLLLICTLLIQVGVLLVIVPGILLAIALSLSPIIAISEKRGILFSMRASSKLAFANLRITAPAVMLWLIVKVILLLLVAKMPMVSPTALAVIINGASNFISALLLIYLFRLYMLLRA</sequence>
<keyword evidence="5 7" id="KW-1133">Transmembrane helix</keyword>
<dbReference type="EMBL" id="CP025085">
    <property type="protein sequence ID" value="AUH00801.1"/>
    <property type="molecule type" value="Genomic_DNA"/>
</dbReference>
<dbReference type="GO" id="GO:0005886">
    <property type="term" value="C:plasma membrane"/>
    <property type="evidence" value="ECO:0007669"/>
    <property type="project" value="UniProtKB-SubCell"/>
</dbReference>
<dbReference type="KEGG" id="serq:CWC46_13880"/>
<evidence type="ECO:0000313" key="11">
    <source>
        <dbReference type="Proteomes" id="UP000233778"/>
    </source>
</evidence>
<dbReference type="HAMAP" id="MF_01067">
    <property type="entry name" value="UPF0259"/>
    <property type="match status" value="1"/>
</dbReference>
<feature type="transmembrane region" description="Helical" evidence="7">
    <location>
        <begin position="190"/>
        <end position="210"/>
    </location>
</feature>
<keyword evidence="3 7" id="KW-1003">Cell membrane</keyword>
<evidence type="ECO:0000313" key="9">
    <source>
        <dbReference type="EMBL" id="AUH05122.1"/>
    </source>
</evidence>
<dbReference type="NCBIfam" id="NF002774">
    <property type="entry name" value="PRK02868.1"/>
    <property type="match status" value="1"/>
</dbReference>
<comment type="similarity">
    <text evidence="2 7">Belongs to the UPF0259 family.</text>
</comment>
<proteinExistence type="inferred from homology"/>
<dbReference type="Pfam" id="PF06790">
    <property type="entry name" value="UPF0259"/>
    <property type="match status" value="1"/>
</dbReference>
<reference evidence="9 10" key="1">
    <citation type="journal article" date="2013" name="Genome Announc.">
        <title>Draft genome sequence of Serratia sp. strain ATCC 39006, a model bacterium for analysis of the biosynthesis and regulation of prodigiosin, a carbapenem, and gas vesicles.</title>
        <authorList>
            <person name="Fineran P.C."/>
            <person name="Iglesias Cans M.C."/>
            <person name="Ramsay J.P."/>
            <person name="Wilf N.M."/>
            <person name="Cossyleon D."/>
            <person name="McNeil M.B."/>
            <person name="Williamson N.R."/>
            <person name="Monson R.E."/>
            <person name="Becher S.A."/>
            <person name="Stanton J.A."/>
            <person name="Brugger K."/>
            <person name="Brown S.D."/>
            <person name="Salmond G.P."/>
        </authorList>
    </citation>
    <scope>NUCLEOTIDE SEQUENCE [LARGE SCALE GENOMIC DNA]</scope>
    <source>
        <strain evidence="9">ATCC 39006</strain>
        <strain evidence="10">ATCC 39006 / SC 11482</strain>
    </source>
</reference>
<feature type="transmembrane region" description="Helical" evidence="7">
    <location>
        <begin position="222"/>
        <end position="242"/>
    </location>
</feature>
<name>A0A2I5TKR0_SERS3</name>
<accession>A0A2I5TKR0</accession>
<organism evidence="9 10">
    <name type="scientific">Serratia sp. (strain ATCC 39006)</name>
    <name type="common">Prodigiosinella confusarubida</name>
    <dbReference type="NCBI Taxonomy" id="104623"/>
    <lineage>
        <taxon>Bacteria</taxon>
        <taxon>Pseudomonadati</taxon>
        <taxon>Pseudomonadota</taxon>
        <taxon>Gammaproteobacteria</taxon>
        <taxon>Enterobacterales</taxon>
        <taxon>Pectobacteriaceae</taxon>
        <taxon>Prodigiosinella</taxon>
    </lineage>
</organism>
<evidence type="ECO:0000256" key="6">
    <source>
        <dbReference type="ARBA" id="ARBA00023136"/>
    </source>
</evidence>
<dbReference type="STRING" id="104623.Ser39006_02699"/>
<evidence type="ECO:0000256" key="3">
    <source>
        <dbReference type="ARBA" id="ARBA00022475"/>
    </source>
</evidence>
<dbReference type="InterPro" id="IPR009627">
    <property type="entry name" value="UPF0259"/>
</dbReference>
<dbReference type="EMBL" id="CP025084">
    <property type="protein sequence ID" value="AUH05122.1"/>
    <property type="molecule type" value="Genomic_DNA"/>
</dbReference>
<dbReference type="RefSeq" id="WP_021015962.1">
    <property type="nucleotide sequence ID" value="NZ_CP025084.1"/>
</dbReference>
<keyword evidence="10" id="KW-1185">Reference proteome</keyword>
<feature type="transmembrane region" description="Helical" evidence="7">
    <location>
        <begin position="84"/>
        <end position="107"/>
    </location>
</feature>
<evidence type="ECO:0000313" key="8">
    <source>
        <dbReference type="EMBL" id="AUH00801.1"/>
    </source>
</evidence>
<dbReference type="KEGG" id="sera:Ser39006_013885"/>
<evidence type="ECO:0000256" key="4">
    <source>
        <dbReference type="ARBA" id="ARBA00022692"/>
    </source>
</evidence>
<evidence type="ECO:0000256" key="1">
    <source>
        <dbReference type="ARBA" id="ARBA00004429"/>
    </source>
</evidence>
<reference evidence="8 11" key="3">
    <citation type="submission" date="2017-11" db="EMBL/GenBank/DDBJ databases">
        <title>Complete genome sequence of Serratia sp. ATCC 39006 LacA.</title>
        <authorList>
            <person name="Hampton H.G."/>
            <person name="Jackson S.A."/>
            <person name="Jauregui R."/>
            <person name="Poulter G.T.M."/>
            <person name="Salmond G.P.C."/>
            <person name="Fineran P.C."/>
        </authorList>
    </citation>
    <scope>NUCLEOTIDE SEQUENCE [LARGE SCALE GENOMIC DNA]</scope>
    <source>
        <strain evidence="8 11">ATCC 39006</strain>
    </source>
</reference>
<evidence type="ECO:0000256" key="7">
    <source>
        <dbReference type="HAMAP-Rule" id="MF_01067"/>
    </source>
</evidence>
<dbReference type="OrthoDB" id="6454524at2"/>
<comment type="subcellular location">
    <subcellularLocation>
        <location evidence="1">Cell inner membrane</location>
        <topology evidence="1">Multi-pass membrane protein</topology>
    </subcellularLocation>
    <subcellularLocation>
        <location evidence="7">Cell membrane</location>
        <topology evidence="7">Multi-pass membrane protein</topology>
    </subcellularLocation>
</comment>
<evidence type="ECO:0000256" key="5">
    <source>
        <dbReference type="ARBA" id="ARBA00022989"/>
    </source>
</evidence>
<gene>
    <name evidence="8" type="ORF">CWC46_13880</name>
    <name evidence="9" type="ORF">Ser39006_013885</name>
</gene>
<keyword evidence="6 7" id="KW-0472">Membrane</keyword>
<feature type="transmembrane region" description="Helical" evidence="7">
    <location>
        <begin position="119"/>
        <end position="143"/>
    </location>
</feature>
<feature type="transmembrane region" description="Helical" evidence="7">
    <location>
        <begin position="20"/>
        <end position="41"/>
    </location>
</feature>
<dbReference type="Proteomes" id="UP000017700">
    <property type="component" value="Chromosome"/>
</dbReference>
<dbReference type="Proteomes" id="UP000233778">
    <property type="component" value="Chromosome"/>
</dbReference>
<protein>
    <recommendedName>
        <fullName evidence="7">UPF0259 membrane protein CWC46_13880</fullName>
    </recommendedName>
</protein>
<reference evidence="9" key="2">
    <citation type="submission" date="2013-09" db="EMBL/GenBank/DDBJ databases">
        <authorList>
            <person name="Wang G."/>
            <person name="Yang Y."/>
            <person name="Su Y."/>
        </authorList>
    </citation>
    <scope>NUCLEOTIDE SEQUENCE</scope>
    <source>
        <strain evidence="9">ATCC 39006</strain>
    </source>
</reference>
<evidence type="ECO:0000256" key="2">
    <source>
        <dbReference type="ARBA" id="ARBA00005633"/>
    </source>
</evidence>